<keyword evidence="3" id="KW-1185">Reference proteome</keyword>
<name>A0A066Z6S3_9ACTN</name>
<proteinExistence type="predicted"/>
<organism evidence="2 3">
    <name type="scientific">Kitasatospora cheerisanensis KCTC 2395</name>
    <dbReference type="NCBI Taxonomy" id="1348663"/>
    <lineage>
        <taxon>Bacteria</taxon>
        <taxon>Bacillati</taxon>
        <taxon>Actinomycetota</taxon>
        <taxon>Actinomycetes</taxon>
        <taxon>Kitasatosporales</taxon>
        <taxon>Streptomycetaceae</taxon>
        <taxon>Kitasatospora</taxon>
    </lineage>
</organism>
<accession>A0A066Z6S3</accession>
<dbReference type="AlphaFoldDB" id="A0A066Z6S3"/>
<evidence type="ECO:0000256" key="1">
    <source>
        <dbReference type="SAM" id="MobiDB-lite"/>
    </source>
</evidence>
<gene>
    <name evidence="2" type="ORF">KCH_23710</name>
</gene>
<dbReference type="Proteomes" id="UP000027178">
    <property type="component" value="Unassembled WGS sequence"/>
</dbReference>
<dbReference type="EMBL" id="JNBY01000075">
    <property type="protein sequence ID" value="KDN85875.1"/>
    <property type="molecule type" value="Genomic_DNA"/>
</dbReference>
<protein>
    <submittedName>
        <fullName evidence="2">Uncharacterized protein</fullName>
    </submittedName>
</protein>
<evidence type="ECO:0000313" key="3">
    <source>
        <dbReference type="Proteomes" id="UP000027178"/>
    </source>
</evidence>
<feature type="region of interest" description="Disordered" evidence="1">
    <location>
        <begin position="18"/>
        <end position="40"/>
    </location>
</feature>
<sequence>MADRNGGGIVAWQVPGTAGLVAGTPRPGDQPIVRTRHHQQ</sequence>
<comment type="caution">
    <text evidence="2">The sequence shown here is derived from an EMBL/GenBank/DDBJ whole genome shotgun (WGS) entry which is preliminary data.</text>
</comment>
<reference evidence="2 3" key="1">
    <citation type="submission" date="2014-05" db="EMBL/GenBank/DDBJ databases">
        <title>Draft Genome Sequence of Kitasatospora cheerisanensis KCTC 2395.</title>
        <authorList>
            <person name="Nam D.H."/>
        </authorList>
    </citation>
    <scope>NUCLEOTIDE SEQUENCE [LARGE SCALE GENOMIC DNA]</scope>
    <source>
        <strain evidence="2 3">KCTC 2395</strain>
    </source>
</reference>
<evidence type="ECO:0000313" key="2">
    <source>
        <dbReference type="EMBL" id="KDN85875.1"/>
    </source>
</evidence>
<dbReference type="HOGENOM" id="CLU_3291031_0_0_11"/>